<dbReference type="VEuPathDB" id="FungiDB:FUN_021154"/>
<dbReference type="EMBL" id="LLXL01001240">
    <property type="protein sequence ID" value="PKK65565.1"/>
    <property type="molecule type" value="Genomic_DNA"/>
</dbReference>
<feature type="compositionally biased region" description="Low complexity" evidence="1">
    <location>
        <begin position="82"/>
        <end position="95"/>
    </location>
</feature>
<feature type="region of interest" description="Disordered" evidence="1">
    <location>
        <begin position="79"/>
        <end position="100"/>
    </location>
</feature>
<dbReference type="VEuPathDB" id="FungiDB:RhiirA1_489445"/>
<comment type="caution">
    <text evidence="2">The sequence shown here is derived from an EMBL/GenBank/DDBJ whole genome shotgun (WGS) entry which is preliminary data.</text>
</comment>
<name>A0A2N1MVB3_9GLOM</name>
<sequence length="238" mass="27683">MYDKNVPDVVGNQHKRRILGSIVAQKKLSNQFLVYKAEWNIVKMKDEYRQKFCKYGWDILFRKSSVEKAGNLVPTPQSDFRSASTIDSSTSSQTIQEEKQKRKRIQLLSKDINSTRERLLALPQLEEHGEYTGSCEIILKENVSLEEYLDYRDKNPSFPVRIYLHDGKIKAYEIPLAPHSMVSAVMFSWNNQELEYGYDTNMIVGQNSVKEPDSWVRPEDRPHLKQWTDFGGISNDDN</sequence>
<gene>
    <name evidence="2" type="ORF">RhiirC2_785967</name>
</gene>
<proteinExistence type="predicted"/>
<reference evidence="2 3" key="2">
    <citation type="submission" date="2017-10" db="EMBL/GenBank/DDBJ databases">
        <title>Extensive intraspecific genome diversity in a model arbuscular mycorrhizal fungus.</title>
        <authorList>
            <person name="Chen E.C.H."/>
            <person name="Morin E."/>
            <person name="Baudet D."/>
            <person name="Noel J."/>
            <person name="Ndikumana S."/>
            <person name="Charron P."/>
            <person name="St-Onge C."/>
            <person name="Giorgi J."/>
            <person name="Grigoriev I.V."/>
            <person name="Roux C."/>
            <person name="Martin F.M."/>
            <person name="Corradi N."/>
        </authorList>
    </citation>
    <scope>NUCLEOTIDE SEQUENCE [LARGE SCALE GENOMIC DNA]</scope>
    <source>
        <strain evidence="2 3">C2</strain>
    </source>
</reference>
<reference evidence="2 3" key="1">
    <citation type="submission" date="2016-04" db="EMBL/GenBank/DDBJ databases">
        <title>Genome analyses suggest a sexual origin of heterokaryosis in a supposedly ancient asexual fungus.</title>
        <authorList>
            <person name="Ropars J."/>
            <person name="Sedzielewska K."/>
            <person name="Noel J."/>
            <person name="Charron P."/>
            <person name="Farinelli L."/>
            <person name="Marton T."/>
            <person name="Kruger M."/>
            <person name="Pelin A."/>
            <person name="Brachmann A."/>
            <person name="Corradi N."/>
        </authorList>
    </citation>
    <scope>NUCLEOTIDE SEQUENCE [LARGE SCALE GENOMIC DNA]</scope>
    <source>
        <strain evidence="2 3">C2</strain>
    </source>
</reference>
<dbReference type="Proteomes" id="UP000233469">
    <property type="component" value="Unassembled WGS sequence"/>
</dbReference>
<evidence type="ECO:0000313" key="2">
    <source>
        <dbReference type="EMBL" id="PKK65565.1"/>
    </source>
</evidence>
<dbReference type="VEuPathDB" id="FungiDB:RhiirFUN_002985"/>
<evidence type="ECO:0000256" key="1">
    <source>
        <dbReference type="SAM" id="MobiDB-lite"/>
    </source>
</evidence>
<evidence type="ECO:0000313" key="3">
    <source>
        <dbReference type="Proteomes" id="UP000233469"/>
    </source>
</evidence>
<dbReference type="AlphaFoldDB" id="A0A2N1MVB3"/>
<organism evidence="2 3">
    <name type="scientific">Rhizophagus irregularis</name>
    <dbReference type="NCBI Taxonomy" id="588596"/>
    <lineage>
        <taxon>Eukaryota</taxon>
        <taxon>Fungi</taxon>
        <taxon>Fungi incertae sedis</taxon>
        <taxon>Mucoromycota</taxon>
        <taxon>Glomeromycotina</taxon>
        <taxon>Glomeromycetes</taxon>
        <taxon>Glomerales</taxon>
        <taxon>Glomeraceae</taxon>
        <taxon>Rhizophagus</taxon>
    </lineage>
</organism>
<protein>
    <submittedName>
        <fullName evidence="2">Uncharacterized protein</fullName>
    </submittedName>
</protein>
<accession>A0A2N1MVB3</accession>